<proteinExistence type="predicted"/>
<dbReference type="EMBL" id="JBHTAC010000043">
    <property type="protein sequence ID" value="MFC7246701.1"/>
    <property type="molecule type" value="Genomic_DNA"/>
</dbReference>
<dbReference type="InterPro" id="IPR041664">
    <property type="entry name" value="AAA_16"/>
</dbReference>
<evidence type="ECO:0000256" key="1">
    <source>
        <dbReference type="ARBA" id="ARBA00022741"/>
    </source>
</evidence>
<protein>
    <submittedName>
        <fullName evidence="4">AAA family ATPase</fullName>
    </submittedName>
</protein>
<dbReference type="InterPro" id="IPR016032">
    <property type="entry name" value="Sig_transdc_resp-reg_C-effctor"/>
</dbReference>
<evidence type="ECO:0000313" key="5">
    <source>
        <dbReference type="Proteomes" id="UP001596392"/>
    </source>
</evidence>
<dbReference type="Gene3D" id="3.40.50.300">
    <property type="entry name" value="P-loop containing nucleotide triphosphate hydrolases"/>
    <property type="match status" value="1"/>
</dbReference>
<dbReference type="PROSITE" id="PS50043">
    <property type="entry name" value="HTH_LUXR_2"/>
    <property type="match status" value="1"/>
</dbReference>
<dbReference type="Pfam" id="PF13191">
    <property type="entry name" value="AAA_16"/>
    <property type="match status" value="1"/>
</dbReference>
<gene>
    <name evidence="4" type="ORF">ACFQO7_29830</name>
</gene>
<sequence>MSADHGLYGRRTECEALDRLLGEIREGGHAVLVLRGETGAGKTALLDYLADNAPNIPTHRVSGIESEMELPYAGLHQLCGPMLDRLDRLPAPQRDALRSAFGLAEGPAPDRFLVGLAVLTLLSEVAAGRPLLCLVDDVQWLDQESAQALAFVARRPTADPIGLVFAVRVPRDELQPGDRELLGLPELAVAGLDDRDARSLLASVVPGPLDERVRDRILAEARGNPLALLELPTELTVSELAGGYGLPRSRPSLSQVSRIEQCYLRRLGELPPQTRRLLLVAAADPVGDPGLLWRAASGLGLPADAVVPAEAARLIMIGTRVRFAHPLVRSTVYRSAPPAERRQVHRALAEATDSVADPDRRAWHLAAATPVPDETVAQDLERSAERAQSRGGEAAAAAFLRRAAELTPDLRRRGERALAAAQAAFDAGASDMANDLLATAQLSPLNRLQQARLERLRAQLAFLRSRGSEAPGLLLHAAQRLAPLDGALARETYLEALLAAVFAGAGRLEPEFGVRTVAESARTALSEPGSQQPVDLLLEGLSIQFTDGYPQAVPTLRRAMEAVRAVEQDLTWICLITALVAAELWEEEALRDLLERRVGAARRTGKLSLLPMALDYLASYYVQAGDFVAAAACDDEAAVLEAAIRVSPPPYTPLMLASWRGDQQATAQLTQDGISDAFPRGEGSALVLTEYAAAVLDNSLGRYSSAQAAAERATTGDVFVARSWALTELVEAAARAGQPEAATQALAQLTERTQASGTQWALGIEARSRALLSEGPAAEQLYREAIDRLAACRMNAHLARAHLVYGEWLRRENRRADAREHLRRAHEMFSVMGAEAFAERTRNELQAAGETVRKRTAESVLDLTPQESLIASLARDGRTNSEIGAELYISPRTVEWHLRKVFTKLAISSRRELREAALDAAEPATPWMPPQSSSSG</sequence>
<evidence type="ECO:0000313" key="4">
    <source>
        <dbReference type="EMBL" id="MFC7246701.1"/>
    </source>
</evidence>
<keyword evidence="2" id="KW-0067">ATP-binding</keyword>
<dbReference type="CDD" id="cd06170">
    <property type="entry name" value="LuxR_C_like"/>
    <property type="match status" value="1"/>
</dbReference>
<dbReference type="RefSeq" id="WP_376809496.1">
    <property type="nucleotide sequence ID" value="NZ_JBHTAC010000043.1"/>
</dbReference>
<dbReference type="PANTHER" id="PTHR16305:SF35">
    <property type="entry name" value="TRANSCRIPTIONAL ACTIVATOR DOMAIN"/>
    <property type="match status" value="1"/>
</dbReference>
<dbReference type="InterPro" id="IPR011990">
    <property type="entry name" value="TPR-like_helical_dom_sf"/>
</dbReference>
<dbReference type="InterPro" id="IPR027417">
    <property type="entry name" value="P-loop_NTPase"/>
</dbReference>
<evidence type="ECO:0000256" key="2">
    <source>
        <dbReference type="ARBA" id="ARBA00022840"/>
    </source>
</evidence>
<dbReference type="SUPFAM" id="SSF52540">
    <property type="entry name" value="P-loop containing nucleoside triphosphate hydrolases"/>
    <property type="match status" value="1"/>
</dbReference>
<dbReference type="Gene3D" id="1.10.10.10">
    <property type="entry name" value="Winged helix-like DNA-binding domain superfamily/Winged helix DNA-binding domain"/>
    <property type="match status" value="1"/>
</dbReference>
<dbReference type="Pfam" id="PF00196">
    <property type="entry name" value="GerE"/>
    <property type="match status" value="1"/>
</dbReference>
<keyword evidence="5" id="KW-1185">Reference proteome</keyword>
<dbReference type="SUPFAM" id="SSF46894">
    <property type="entry name" value="C-terminal effector domain of the bipartite response regulators"/>
    <property type="match status" value="1"/>
</dbReference>
<reference evidence="5" key="1">
    <citation type="journal article" date="2019" name="Int. J. Syst. Evol. Microbiol.">
        <title>The Global Catalogue of Microorganisms (GCM) 10K type strain sequencing project: providing services to taxonomists for standard genome sequencing and annotation.</title>
        <authorList>
            <consortium name="The Broad Institute Genomics Platform"/>
            <consortium name="The Broad Institute Genome Sequencing Center for Infectious Disease"/>
            <person name="Wu L."/>
            <person name="Ma J."/>
        </authorList>
    </citation>
    <scope>NUCLEOTIDE SEQUENCE [LARGE SCALE GENOMIC DNA]</scope>
    <source>
        <strain evidence="5">CGMCC 1.9106</strain>
    </source>
</reference>
<accession>A0ABW2H479</accession>
<comment type="caution">
    <text evidence="4">The sequence shown here is derived from an EMBL/GenBank/DDBJ whole genome shotgun (WGS) entry which is preliminary data.</text>
</comment>
<dbReference type="SMART" id="SM00421">
    <property type="entry name" value="HTH_LUXR"/>
    <property type="match status" value="1"/>
</dbReference>
<dbReference type="PANTHER" id="PTHR16305">
    <property type="entry name" value="TESTICULAR SOLUBLE ADENYLYL CYCLASE"/>
    <property type="match status" value="1"/>
</dbReference>
<organism evidence="4 5">
    <name type="scientific">Catellatospora aurea</name>
    <dbReference type="NCBI Taxonomy" id="1337874"/>
    <lineage>
        <taxon>Bacteria</taxon>
        <taxon>Bacillati</taxon>
        <taxon>Actinomycetota</taxon>
        <taxon>Actinomycetes</taxon>
        <taxon>Micromonosporales</taxon>
        <taxon>Micromonosporaceae</taxon>
        <taxon>Catellatospora</taxon>
    </lineage>
</organism>
<keyword evidence="1" id="KW-0547">Nucleotide-binding</keyword>
<dbReference type="SUPFAM" id="SSF48452">
    <property type="entry name" value="TPR-like"/>
    <property type="match status" value="1"/>
</dbReference>
<name>A0ABW2H479_9ACTN</name>
<dbReference type="Proteomes" id="UP001596392">
    <property type="component" value="Unassembled WGS sequence"/>
</dbReference>
<dbReference type="InterPro" id="IPR036388">
    <property type="entry name" value="WH-like_DNA-bd_sf"/>
</dbReference>
<dbReference type="InterPro" id="IPR000792">
    <property type="entry name" value="Tscrpt_reg_LuxR_C"/>
</dbReference>
<evidence type="ECO:0000259" key="3">
    <source>
        <dbReference type="PROSITE" id="PS50043"/>
    </source>
</evidence>
<dbReference type="PRINTS" id="PR00038">
    <property type="entry name" value="HTHLUXR"/>
</dbReference>
<feature type="domain" description="HTH luxR-type" evidence="3">
    <location>
        <begin position="856"/>
        <end position="921"/>
    </location>
</feature>